<dbReference type="Pfam" id="PF00355">
    <property type="entry name" value="Rieske"/>
    <property type="match status" value="1"/>
</dbReference>
<evidence type="ECO:0000256" key="3">
    <source>
        <dbReference type="ARBA" id="ARBA00023004"/>
    </source>
</evidence>
<gene>
    <name evidence="6" type="ORF">UFOPK3268_00555</name>
    <name evidence="7" type="ORF">UFOPK3752_00527</name>
    <name evidence="8" type="ORF">UFOPK4150_01319</name>
</gene>
<evidence type="ECO:0000313" key="8">
    <source>
        <dbReference type="EMBL" id="CAB5034149.1"/>
    </source>
</evidence>
<dbReference type="InterPro" id="IPR036922">
    <property type="entry name" value="Rieske_2Fe-2S_sf"/>
</dbReference>
<feature type="domain" description="Rieske" evidence="5">
    <location>
        <begin position="4"/>
        <end position="100"/>
    </location>
</feature>
<dbReference type="Gene3D" id="2.102.10.10">
    <property type="entry name" value="Rieske [2Fe-2S] iron-sulphur domain"/>
    <property type="match status" value="1"/>
</dbReference>
<accession>A0A6J7BT61</accession>
<dbReference type="InterPro" id="IPR017941">
    <property type="entry name" value="Rieske_2Fe-2S"/>
</dbReference>
<name>A0A6J7BT61_9ZZZZ</name>
<keyword evidence="3" id="KW-0408">Iron</keyword>
<evidence type="ECO:0000259" key="5">
    <source>
        <dbReference type="PROSITE" id="PS51296"/>
    </source>
</evidence>
<evidence type="ECO:0000256" key="2">
    <source>
        <dbReference type="ARBA" id="ARBA00022723"/>
    </source>
</evidence>
<dbReference type="AlphaFoldDB" id="A0A6J7BT61"/>
<dbReference type="GO" id="GO:0046872">
    <property type="term" value="F:metal ion binding"/>
    <property type="evidence" value="ECO:0007669"/>
    <property type="project" value="UniProtKB-KW"/>
</dbReference>
<reference evidence="6" key="1">
    <citation type="submission" date="2020-05" db="EMBL/GenBank/DDBJ databases">
        <authorList>
            <person name="Chiriac C."/>
            <person name="Salcher M."/>
            <person name="Ghai R."/>
            <person name="Kavagutti S V."/>
        </authorList>
    </citation>
    <scope>NUCLEOTIDE SEQUENCE</scope>
</reference>
<organism evidence="6">
    <name type="scientific">freshwater metagenome</name>
    <dbReference type="NCBI Taxonomy" id="449393"/>
    <lineage>
        <taxon>unclassified sequences</taxon>
        <taxon>metagenomes</taxon>
        <taxon>ecological metagenomes</taxon>
    </lineage>
</organism>
<proteinExistence type="predicted"/>
<keyword evidence="2" id="KW-0479">Metal-binding</keyword>
<dbReference type="PROSITE" id="PS51296">
    <property type="entry name" value="RIESKE"/>
    <property type="match status" value="1"/>
</dbReference>
<dbReference type="GO" id="GO:0051537">
    <property type="term" value="F:2 iron, 2 sulfur cluster binding"/>
    <property type="evidence" value="ECO:0007669"/>
    <property type="project" value="UniProtKB-KW"/>
</dbReference>
<dbReference type="PANTHER" id="PTHR21496:SF23">
    <property type="entry name" value="3-PHENYLPROPIONATE_CINNAMIC ACID DIOXYGENASE FERREDOXIN SUBUNIT"/>
    <property type="match status" value="1"/>
</dbReference>
<dbReference type="CDD" id="cd03528">
    <property type="entry name" value="Rieske_RO_ferredoxin"/>
    <property type="match status" value="1"/>
</dbReference>
<evidence type="ECO:0000256" key="1">
    <source>
        <dbReference type="ARBA" id="ARBA00022714"/>
    </source>
</evidence>
<protein>
    <submittedName>
        <fullName evidence="6">Unannotated protein</fullName>
    </submittedName>
</protein>
<dbReference type="SUPFAM" id="SSF50022">
    <property type="entry name" value="ISP domain"/>
    <property type="match status" value="1"/>
</dbReference>
<dbReference type="EMBL" id="CAFBND010000014">
    <property type="protein sequence ID" value="CAB4932545.1"/>
    <property type="molecule type" value="Genomic_DNA"/>
</dbReference>
<sequence>MSGVEVCKVSDVPWPGALAVDIDGVAVAIVRDEEGEIHAIRDICSHADVALSEGEVDGCFIECWLHGSRFDLRTGQPTGPPAVSPIHIYQVDVEGSGDAAVVLVDLVPR</sequence>
<evidence type="ECO:0000256" key="4">
    <source>
        <dbReference type="ARBA" id="ARBA00023014"/>
    </source>
</evidence>
<evidence type="ECO:0000313" key="6">
    <source>
        <dbReference type="EMBL" id="CAB4848134.1"/>
    </source>
</evidence>
<dbReference type="PANTHER" id="PTHR21496">
    <property type="entry name" value="FERREDOXIN-RELATED"/>
    <property type="match status" value="1"/>
</dbReference>
<dbReference type="EMBL" id="CAFBIZ010000052">
    <property type="protein sequence ID" value="CAB4848134.1"/>
    <property type="molecule type" value="Genomic_DNA"/>
</dbReference>
<keyword evidence="1" id="KW-0001">2Fe-2S</keyword>
<dbReference type="EMBL" id="CAFBPU010000025">
    <property type="protein sequence ID" value="CAB5034149.1"/>
    <property type="molecule type" value="Genomic_DNA"/>
</dbReference>
<evidence type="ECO:0000313" key="7">
    <source>
        <dbReference type="EMBL" id="CAB4932545.1"/>
    </source>
</evidence>
<keyword evidence="4" id="KW-0411">Iron-sulfur</keyword>